<evidence type="ECO:0000313" key="2">
    <source>
        <dbReference type="EMBL" id="KIK52463.1"/>
    </source>
</evidence>
<dbReference type="InterPro" id="IPR021054">
    <property type="entry name" value="Cell_wall_mannoprotein_1"/>
</dbReference>
<evidence type="ECO:0000256" key="1">
    <source>
        <dbReference type="SAM" id="SignalP"/>
    </source>
</evidence>
<gene>
    <name evidence="2" type="ORF">GYMLUDRAFT_100677</name>
</gene>
<proteinExistence type="predicted"/>
<dbReference type="EMBL" id="KN834842">
    <property type="protein sequence ID" value="KIK52463.1"/>
    <property type="molecule type" value="Genomic_DNA"/>
</dbReference>
<reference evidence="2 3" key="1">
    <citation type="submission" date="2014-04" db="EMBL/GenBank/DDBJ databases">
        <title>Evolutionary Origins and Diversification of the Mycorrhizal Mutualists.</title>
        <authorList>
            <consortium name="DOE Joint Genome Institute"/>
            <consortium name="Mycorrhizal Genomics Consortium"/>
            <person name="Kohler A."/>
            <person name="Kuo A."/>
            <person name="Nagy L.G."/>
            <person name="Floudas D."/>
            <person name="Copeland A."/>
            <person name="Barry K.W."/>
            <person name="Cichocki N."/>
            <person name="Veneault-Fourrey C."/>
            <person name="LaButti K."/>
            <person name="Lindquist E.A."/>
            <person name="Lipzen A."/>
            <person name="Lundell T."/>
            <person name="Morin E."/>
            <person name="Murat C."/>
            <person name="Riley R."/>
            <person name="Ohm R."/>
            <person name="Sun H."/>
            <person name="Tunlid A."/>
            <person name="Henrissat B."/>
            <person name="Grigoriev I.V."/>
            <person name="Hibbett D.S."/>
            <person name="Martin F."/>
        </authorList>
    </citation>
    <scope>NUCLEOTIDE SEQUENCE [LARGE SCALE GENOMIC DNA]</scope>
    <source>
        <strain evidence="2 3">FD-317 M1</strain>
    </source>
</reference>
<dbReference type="OrthoDB" id="3485059at2759"/>
<dbReference type="AlphaFoldDB" id="A0A0D0CC46"/>
<dbReference type="PANTHER" id="PTHR38123:SF1">
    <property type="entry name" value="HYDROPHOBIC SURFACE BINDING PROTEIN"/>
    <property type="match status" value="1"/>
</dbReference>
<name>A0A0D0CC46_9AGAR</name>
<feature type="signal peptide" evidence="1">
    <location>
        <begin position="1"/>
        <end position="19"/>
    </location>
</feature>
<accession>A0A0D0CC46</accession>
<feature type="chain" id="PRO_5002207834" evidence="1">
    <location>
        <begin position="20"/>
        <end position="180"/>
    </location>
</feature>
<protein>
    <submittedName>
        <fullName evidence="2">Uncharacterized protein</fullName>
    </submittedName>
</protein>
<dbReference type="GO" id="GO:0005576">
    <property type="term" value="C:extracellular region"/>
    <property type="evidence" value="ECO:0007669"/>
    <property type="project" value="TreeGrafter"/>
</dbReference>
<dbReference type="HOGENOM" id="CLU_1496381_0_0_1"/>
<sequence length="180" mass="18467">MVKLTSVLSLASLAFFAVATPVKRDMATIQADIRNISSLLVTWDNAVNAFSGTTKGASAIHSGAVALESAFDKGIKDTQATSNLTTDMDGLLLLGQMENSSTILVGGLTQIAEKRADFVKINGTNAVIADLNTLAAAATGFIGAIGDIITDAGVVAQATQFQTTWAAAFGDAISDLQTGL</sequence>
<organism evidence="2 3">
    <name type="scientific">Collybiopsis luxurians FD-317 M1</name>
    <dbReference type="NCBI Taxonomy" id="944289"/>
    <lineage>
        <taxon>Eukaryota</taxon>
        <taxon>Fungi</taxon>
        <taxon>Dikarya</taxon>
        <taxon>Basidiomycota</taxon>
        <taxon>Agaricomycotina</taxon>
        <taxon>Agaricomycetes</taxon>
        <taxon>Agaricomycetidae</taxon>
        <taxon>Agaricales</taxon>
        <taxon>Marasmiineae</taxon>
        <taxon>Omphalotaceae</taxon>
        <taxon>Collybiopsis</taxon>
        <taxon>Collybiopsis luxurians</taxon>
    </lineage>
</organism>
<evidence type="ECO:0000313" key="3">
    <source>
        <dbReference type="Proteomes" id="UP000053593"/>
    </source>
</evidence>
<keyword evidence="1" id="KW-0732">Signal</keyword>
<dbReference type="PANTHER" id="PTHR38123">
    <property type="entry name" value="CELL WALL SERINE-THREONINE-RICH GALACTOMANNOPROTEIN MP1 (AFU_ORTHOLOGUE AFUA_4G03240)"/>
    <property type="match status" value="1"/>
</dbReference>
<keyword evidence="3" id="KW-1185">Reference proteome</keyword>
<dbReference type="Pfam" id="PF12296">
    <property type="entry name" value="HsbA"/>
    <property type="match status" value="1"/>
</dbReference>
<dbReference type="Proteomes" id="UP000053593">
    <property type="component" value="Unassembled WGS sequence"/>
</dbReference>